<keyword evidence="2" id="KW-1185">Reference proteome</keyword>
<sequence>MDERGFVSKLSGVEDMVNYILKSRGAKKVGKLWAHHFVKQCLELKMCFNRVYNFQRALYKDPKLIEEWFGLVSNMQAKYGIVDSDFYNFDETSFMMEYESWFSKKRLAYENTLLNAENRVLTGQEAEDILSQQEVDNQIQHDERQNGGNPNGESSTSRCCINAHYGESKSNSLISFSRSKKVVYRKVLKDKQVIKDVNYSFRVIYVGVDCLETNC</sequence>
<name>A7EI82_SCLS1</name>
<evidence type="ECO:0000313" key="1">
    <source>
        <dbReference type="EMBL" id="EDO02548.1"/>
    </source>
</evidence>
<dbReference type="Proteomes" id="UP000001312">
    <property type="component" value="Unassembled WGS sequence"/>
</dbReference>
<organism evidence="1 2">
    <name type="scientific">Sclerotinia sclerotiorum (strain ATCC 18683 / 1980 / Ss-1)</name>
    <name type="common">White mold</name>
    <name type="synonym">Whetzelinia sclerotiorum</name>
    <dbReference type="NCBI Taxonomy" id="665079"/>
    <lineage>
        <taxon>Eukaryota</taxon>
        <taxon>Fungi</taxon>
        <taxon>Dikarya</taxon>
        <taxon>Ascomycota</taxon>
        <taxon>Pezizomycotina</taxon>
        <taxon>Leotiomycetes</taxon>
        <taxon>Helotiales</taxon>
        <taxon>Sclerotiniaceae</taxon>
        <taxon>Sclerotinia</taxon>
    </lineage>
</organism>
<evidence type="ECO:0008006" key="3">
    <source>
        <dbReference type="Google" id="ProtNLM"/>
    </source>
</evidence>
<gene>
    <name evidence="1" type="ORF">SS1G_05024</name>
</gene>
<dbReference type="GeneID" id="5490262"/>
<dbReference type="KEGG" id="ssl:SS1G_05024"/>
<evidence type="ECO:0000313" key="2">
    <source>
        <dbReference type="Proteomes" id="UP000001312"/>
    </source>
</evidence>
<dbReference type="RefSeq" id="XP_001593597.1">
    <property type="nucleotide sequence ID" value="XM_001593547.1"/>
</dbReference>
<proteinExistence type="predicted"/>
<dbReference type="EMBL" id="CH476626">
    <property type="protein sequence ID" value="EDO02548.1"/>
    <property type="molecule type" value="Genomic_DNA"/>
</dbReference>
<dbReference type="AlphaFoldDB" id="A7EI82"/>
<reference evidence="2" key="1">
    <citation type="journal article" date="2011" name="PLoS Genet.">
        <title>Genomic analysis of the necrotrophic fungal pathogens Sclerotinia sclerotiorum and Botrytis cinerea.</title>
        <authorList>
            <person name="Amselem J."/>
            <person name="Cuomo C.A."/>
            <person name="van Kan J.A."/>
            <person name="Viaud M."/>
            <person name="Benito E.P."/>
            <person name="Couloux A."/>
            <person name="Coutinho P.M."/>
            <person name="de Vries R.P."/>
            <person name="Dyer P.S."/>
            <person name="Fillinger S."/>
            <person name="Fournier E."/>
            <person name="Gout L."/>
            <person name="Hahn M."/>
            <person name="Kohn L."/>
            <person name="Lapalu N."/>
            <person name="Plummer K.M."/>
            <person name="Pradier J.M."/>
            <person name="Quevillon E."/>
            <person name="Sharon A."/>
            <person name="Simon A."/>
            <person name="ten Have A."/>
            <person name="Tudzynski B."/>
            <person name="Tudzynski P."/>
            <person name="Wincker P."/>
            <person name="Andrew M."/>
            <person name="Anthouard V."/>
            <person name="Beever R.E."/>
            <person name="Beffa R."/>
            <person name="Benoit I."/>
            <person name="Bouzid O."/>
            <person name="Brault B."/>
            <person name="Chen Z."/>
            <person name="Choquer M."/>
            <person name="Collemare J."/>
            <person name="Cotton P."/>
            <person name="Danchin E.G."/>
            <person name="Da Silva C."/>
            <person name="Gautier A."/>
            <person name="Giraud C."/>
            <person name="Giraud T."/>
            <person name="Gonzalez C."/>
            <person name="Grossetete S."/>
            <person name="Guldener U."/>
            <person name="Henrissat B."/>
            <person name="Howlett B.J."/>
            <person name="Kodira C."/>
            <person name="Kretschmer M."/>
            <person name="Lappartient A."/>
            <person name="Leroch M."/>
            <person name="Levis C."/>
            <person name="Mauceli E."/>
            <person name="Neuveglise C."/>
            <person name="Oeser B."/>
            <person name="Pearson M."/>
            <person name="Poulain J."/>
            <person name="Poussereau N."/>
            <person name="Quesneville H."/>
            <person name="Rascle C."/>
            <person name="Schumacher J."/>
            <person name="Segurens B."/>
            <person name="Sexton A."/>
            <person name="Silva E."/>
            <person name="Sirven C."/>
            <person name="Soanes D.M."/>
            <person name="Talbot N.J."/>
            <person name="Templeton M."/>
            <person name="Yandava C."/>
            <person name="Yarden O."/>
            <person name="Zeng Q."/>
            <person name="Rollins J.A."/>
            <person name="Lebrun M.H."/>
            <person name="Dickman M."/>
        </authorList>
    </citation>
    <scope>NUCLEOTIDE SEQUENCE [LARGE SCALE GENOMIC DNA]</scope>
    <source>
        <strain evidence="2">ATCC 18683 / 1980 / Ss-1</strain>
    </source>
</reference>
<protein>
    <recommendedName>
        <fullName evidence="3">HTH CENPB-type domain-containing protein</fullName>
    </recommendedName>
</protein>
<dbReference type="InParanoid" id="A7EI82"/>
<accession>A7EI82</accession>
<dbReference type="HOGENOM" id="CLU_1283950_0_0_1"/>